<dbReference type="PANTHER" id="PTHR45913">
    <property type="entry name" value="EPM2A-INTERACTING PROTEIN 1"/>
    <property type="match status" value="1"/>
</dbReference>
<reference evidence="1 2" key="1">
    <citation type="submission" date="2023-09" db="EMBL/GenBank/DDBJ databases">
        <authorList>
            <person name="Wang M."/>
        </authorList>
    </citation>
    <scope>NUCLEOTIDE SEQUENCE [LARGE SCALE GENOMIC DNA]</scope>
    <source>
        <strain evidence="1">GT-2023</strain>
        <tissue evidence="1">Liver</tissue>
    </source>
</reference>
<sequence>MEQDECINEFRVRKCDIPILADVLRIPNEIICDQRSVVGGVEALCMLLKRLTYPCRYSDMMQRFGHRQVPVLCMATNSMLDYIYDVHHQRITQWNDNILNPAALETYADYIHQKGAPLENCFGFIDGTVRPIARPGITQRILYNGHKRIHSLKYQAVAIPNGLIAHLYGPEFPKGSELRKHKVNSLKRQFAIFVRFVSEDCTVKEELLDVLPLKDRTRGIDLKETLMNVVEKADLQLSKLTAITTDGAPAMLGSEKGLVGLCKSDERFPEFWTFHCIVHQEHLVSKKLNLDHIMKPVLEIVYFIRTHALNHRQFRNLIAELNEDLPSDLCFFTVL</sequence>
<keyword evidence="2" id="KW-1185">Reference proteome</keyword>
<accession>A0ABR3NQP3</accession>
<gene>
    <name evidence="1" type="ORF">QQF64_026035</name>
</gene>
<dbReference type="EMBL" id="JAYMGO010000003">
    <property type="protein sequence ID" value="KAL1279362.1"/>
    <property type="molecule type" value="Genomic_DNA"/>
</dbReference>
<dbReference type="Proteomes" id="UP001558613">
    <property type="component" value="Unassembled WGS sequence"/>
</dbReference>
<evidence type="ECO:0008006" key="3">
    <source>
        <dbReference type="Google" id="ProtNLM"/>
    </source>
</evidence>
<proteinExistence type="predicted"/>
<name>A0ABR3NQP3_9TELE</name>
<evidence type="ECO:0000313" key="2">
    <source>
        <dbReference type="Proteomes" id="UP001558613"/>
    </source>
</evidence>
<evidence type="ECO:0000313" key="1">
    <source>
        <dbReference type="EMBL" id="KAL1279362.1"/>
    </source>
</evidence>
<comment type="caution">
    <text evidence="1">The sequence shown here is derived from an EMBL/GenBank/DDBJ whole genome shotgun (WGS) entry which is preliminary data.</text>
</comment>
<organism evidence="1 2">
    <name type="scientific">Cirrhinus molitorella</name>
    <name type="common">mud carp</name>
    <dbReference type="NCBI Taxonomy" id="172907"/>
    <lineage>
        <taxon>Eukaryota</taxon>
        <taxon>Metazoa</taxon>
        <taxon>Chordata</taxon>
        <taxon>Craniata</taxon>
        <taxon>Vertebrata</taxon>
        <taxon>Euteleostomi</taxon>
        <taxon>Actinopterygii</taxon>
        <taxon>Neopterygii</taxon>
        <taxon>Teleostei</taxon>
        <taxon>Ostariophysi</taxon>
        <taxon>Cypriniformes</taxon>
        <taxon>Cyprinidae</taxon>
        <taxon>Labeoninae</taxon>
        <taxon>Labeonini</taxon>
        <taxon>Cirrhinus</taxon>
    </lineage>
</organism>
<dbReference type="InterPro" id="IPR012337">
    <property type="entry name" value="RNaseH-like_sf"/>
</dbReference>
<dbReference type="PANTHER" id="PTHR45913:SF21">
    <property type="entry name" value="DUF4371 DOMAIN-CONTAINING PROTEIN"/>
    <property type="match status" value="1"/>
</dbReference>
<protein>
    <recommendedName>
        <fullName evidence="3">Transposase</fullName>
    </recommendedName>
</protein>
<dbReference type="SUPFAM" id="SSF53098">
    <property type="entry name" value="Ribonuclease H-like"/>
    <property type="match status" value="1"/>
</dbReference>